<reference evidence="3" key="1">
    <citation type="submission" date="2024-03" db="EMBL/GenBank/DDBJ databases">
        <title>WGS assembly of Saponaria officinalis var. Norfolk2.</title>
        <authorList>
            <person name="Jenkins J."/>
            <person name="Shu S."/>
            <person name="Grimwood J."/>
            <person name="Barry K."/>
            <person name="Goodstein D."/>
            <person name="Schmutz J."/>
            <person name="Leebens-Mack J."/>
            <person name="Osbourn A."/>
        </authorList>
    </citation>
    <scope>NUCLEOTIDE SEQUENCE [LARGE SCALE GENOMIC DNA]</scope>
    <source>
        <strain evidence="3">JIC</strain>
    </source>
</reference>
<comment type="caution">
    <text evidence="3">The sequence shown here is derived from an EMBL/GenBank/DDBJ whole genome shotgun (WGS) entry which is preliminary data.</text>
</comment>
<dbReference type="AlphaFoldDB" id="A0AAW1KER7"/>
<proteinExistence type="predicted"/>
<keyword evidence="2" id="KW-0812">Transmembrane</keyword>
<evidence type="ECO:0000313" key="3">
    <source>
        <dbReference type="EMBL" id="KAK9715880.1"/>
    </source>
</evidence>
<keyword evidence="4" id="KW-1185">Reference proteome</keyword>
<keyword evidence="2" id="KW-0472">Membrane</keyword>
<accession>A0AAW1KER7</accession>
<evidence type="ECO:0000256" key="1">
    <source>
        <dbReference type="SAM" id="MobiDB-lite"/>
    </source>
</evidence>
<gene>
    <name evidence="3" type="ORF">RND81_06G196300</name>
</gene>
<dbReference type="PANTHER" id="PTHR36396:SF1">
    <property type="entry name" value="MALTASE-GLUCOAMYLASE, INTESTINAL PROTEIN"/>
    <property type="match status" value="1"/>
</dbReference>
<dbReference type="PANTHER" id="PTHR36396">
    <property type="entry name" value="MALTASE-GLUCOAMYLASE, INTESTINAL PROTEIN"/>
    <property type="match status" value="1"/>
</dbReference>
<dbReference type="EMBL" id="JBDFQZ010000006">
    <property type="protein sequence ID" value="KAK9715880.1"/>
    <property type="molecule type" value="Genomic_DNA"/>
</dbReference>
<keyword evidence="2" id="KW-1133">Transmembrane helix</keyword>
<sequence length="164" mass="17679">MAEMEKEASQTSNLPSPPPPLHFLEVTCKTSGKTRRFAPGTKAGFALALINNKLDAGAPHGVYIEAVKDGEEPVNFGPSSVLLSYGTAWKLQTVLDGQPGVKKREGAQAFNKPSMNKQVSEQGINLLYLGKILLVVLFIVVLASTFTLALEFLPMLLSFMNSSL</sequence>
<evidence type="ECO:0000313" key="4">
    <source>
        <dbReference type="Proteomes" id="UP001443914"/>
    </source>
</evidence>
<dbReference type="Proteomes" id="UP001443914">
    <property type="component" value="Unassembled WGS sequence"/>
</dbReference>
<name>A0AAW1KER7_SAPOF</name>
<feature type="region of interest" description="Disordered" evidence="1">
    <location>
        <begin position="1"/>
        <end position="21"/>
    </location>
</feature>
<evidence type="ECO:0000256" key="2">
    <source>
        <dbReference type="SAM" id="Phobius"/>
    </source>
</evidence>
<organism evidence="3 4">
    <name type="scientific">Saponaria officinalis</name>
    <name type="common">Common soapwort</name>
    <name type="synonym">Lychnis saponaria</name>
    <dbReference type="NCBI Taxonomy" id="3572"/>
    <lineage>
        <taxon>Eukaryota</taxon>
        <taxon>Viridiplantae</taxon>
        <taxon>Streptophyta</taxon>
        <taxon>Embryophyta</taxon>
        <taxon>Tracheophyta</taxon>
        <taxon>Spermatophyta</taxon>
        <taxon>Magnoliopsida</taxon>
        <taxon>eudicotyledons</taxon>
        <taxon>Gunneridae</taxon>
        <taxon>Pentapetalae</taxon>
        <taxon>Caryophyllales</taxon>
        <taxon>Caryophyllaceae</taxon>
        <taxon>Caryophylleae</taxon>
        <taxon>Saponaria</taxon>
    </lineage>
</organism>
<protein>
    <submittedName>
        <fullName evidence="3">Uncharacterized protein</fullName>
    </submittedName>
</protein>
<feature type="transmembrane region" description="Helical" evidence="2">
    <location>
        <begin position="132"/>
        <end position="157"/>
    </location>
</feature>